<reference evidence="11" key="1">
    <citation type="submission" date="2023-10" db="EMBL/GenBank/DDBJ databases">
        <title>Genome assemblies of two species of porcelain crab, Petrolisthes cinctipes and Petrolisthes manimaculis (Anomura: Porcellanidae).</title>
        <authorList>
            <person name="Angst P."/>
        </authorList>
    </citation>
    <scope>NUCLEOTIDE SEQUENCE</scope>
    <source>
        <strain evidence="11">PB745_01</strain>
        <tissue evidence="11">Gill</tissue>
    </source>
</reference>
<dbReference type="AlphaFoldDB" id="A0AAE1FP18"/>
<dbReference type="InterPro" id="IPR039205">
    <property type="entry name" value="NDUFA11"/>
</dbReference>
<protein>
    <recommendedName>
        <fullName evidence="3">NADH dehydrogenase [ubiquinone] 1 alpha subcomplex subunit 11</fullName>
    </recommendedName>
    <alternativeName>
        <fullName evidence="9">Complex I-B14.7</fullName>
    </alternativeName>
    <alternativeName>
        <fullName evidence="10">NADH-ubiquinone oxidoreductase subunit B14.7</fullName>
    </alternativeName>
</protein>
<dbReference type="Proteomes" id="UP001286313">
    <property type="component" value="Unassembled WGS sequence"/>
</dbReference>
<evidence type="ECO:0000256" key="9">
    <source>
        <dbReference type="ARBA" id="ARBA00030608"/>
    </source>
</evidence>
<keyword evidence="6" id="KW-1133">Transmembrane helix</keyword>
<dbReference type="GO" id="GO:0006120">
    <property type="term" value="P:mitochondrial electron transport, NADH to ubiquinone"/>
    <property type="evidence" value="ECO:0007669"/>
    <property type="project" value="InterPro"/>
</dbReference>
<sequence length="158" mass="17246">MGIGYYGDHPDGERCLQKVLAISKYTALMGITSGTYDVLMYTKPQGYHGALVQYVKSLVPIMASGATFAAITCAATTFRGKDDHFNYMIGGAASGGIFGVWARSFKVGMPTAFFFAVGAALYKDSKLNGWELFPIPAARNMGSMDYRKFDFTLTKDIR</sequence>
<dbReference type="GO" id="GO:0045271">
    <property type="term" value="C:respiratory chain complex I"/>
    <property type="evidence" value="ECO:0007669"/>
    <property type="project" value="InterPro"/>
</dbReference>
<evidence type="ECO:0000313" key="12">
    <source>
        <dbReference type="Proteomes" id="UP001286313"/>
    </source>
</evidence>
<keyword evidence="5" id="KW-0999">Mitochondrion inner membrane</keyword>
<dbReference type="GO" id="GO:0005743">
    <property type="term" value="C:mitochondrial inner membrane"/>
    <property type="evidence" value="ECO:0007669"/>
    <property type="project" value="UniProtKB-SubCell"/>
</dbReference>
<evidence type="ECO:0000256" key="8">
    <source>
        <dbReference type="ARBA" id="ARBA00023136"/>
    </source>
</evidence>
<keyword evidence="8" id="KW-0472">Membrane</keyword>
<comment type="subcellular location">
    <subcellularLocation>
        <location evidence="1">Mitochondrion inner membrane</location>
        <topology evidence="1">Multi-pass membrane protein</topology>
        <orientation evidence="1">Matrix side</orientation>
    </subcellularLocation>
</comment>
<evidence type="ECO:0000256" key="7">
    <source>
        <dbReference type="ARBA" id="ARBA00023128"/>
    </source>
</evidence>
<evidence type="ECO:0000313" key="11">
    <source>
        <dbReference type="EMBL" id="KAK3877784.1"/>
    </source>
</evidence>
<dbReference type="PANTHER" id="PTHR21382:SF1">
    <property type="entry name" value="NADH DEHYDROGENASE [UBIQUINONE] 1 ALPHA SUBCOMPLEX SUBUNIT 11"/>
    <property type="match status" value="1"/>
</dbReference>
<accession>A0AAE1FP18</accession>
<evidence type="ECO:0000256" key="4">
    <source>
        <dbReference type="ARBA" id="ARBA00022692"/>
    </source>
</evidence>
<gene>
    <name evidence="11" type="ORF">Pcinc_017533</name>
</gene>
<evidence type="ECO:0000256" key="2">
    <source>
        <dbReference type="ARBA" id="ARBA00008699"/>
    </source>
</evidence>
<comment type="caution">
    <text evidence="11">The sequence shown here is derived from an EMBL/GenBank/DDBJ whole genome shotgun (WGS) entry which is preliminary data.</text>
</comment>
<evidence type="ECO:0000256" key="3">
    <source>
        <dbReference type="ARBA" id="ARBA00018191"/>
    </source>
</evidence>
<organism evidence="11 12">
    <name type="scientific">Petrolisthes cinctipes</name>
    <name type="common">Flat porcelain crab</name>
    <dbReference type="NCBI Taxonomy" id="88211"/>
    <lineage>
        <taxon>Eukaryota</taxon>
        <taxon>Metazoa</taxon>
        <taxon>Ecdysozoa</taxon>
        <taxon>Arthropoda</taxon>
        <taxon>Crustacea</taxon>
        <taxon>Multicrustacea</taxon>
        <taxon>Malacostraca</taxon>
        <taxon>Eumalacostraca</taxon>
        <taxon>Eucarida</taxon>
        <taxon>Decapoda</taxon>
        <taxon>Pleocyemata</taxon>
        <taxon>Anomura</taxon>
        <taxon>Galatheoidea</taxon>
        <taxon>Porcellanidae</taxon>
        <taxon>Petrolisthes</taxon>
    </lineage>
</organism>
<evidence type="ECO:0000256" key="6">
    <source>
        <dbReference type="ARBA" id="ARBA00022989"/>
    </source>
</evidence>
<dbReference type="EMBL" id="JAWQEG010001629">
    <property type="protein sequence ID" value="KAK3877784.1"/>
    <property type="molecule type" value="Genomic_DNA"/>
</dbReference>
<keyword evidence="12" id="KW-1185">Reference proteome</keyword>
<keyword evidence="7" id="KW-0496">Mitochondrion</keyword>
<evidence type="ECO:0000256" key="1">
    <source>
        <dbReference type="ARBA" id="ARBA00004292"/>
    </source>
</evidence>
<proteinExistence type="inferred from homology"/>
<dbReference type="PANTHER" id="PTHR21382">
    <property type="entry name" value="NADH-UBIQUINONE OXIDOREDUCTASE SUBUNIT"/>
    <property type="match status" value="1"/>
</dbReference>
<name>A0AAE1FP18_PETCI</name>
<evidence type="ECO:0000256" key="5">
    <source>
        <dbReference type="ARBA" id="ARBA00022792"/>
    </source>
</evidence>
<keyword evidence="4" id="KW-0812">Transmembrane</keyword>
<comment type="similarity">
    <text evidence="2">Belongs to the complex I NDUFA11 subunit family.</text>
</comment>
<evidence type="ECO:0000256" key="10">
    <source>
        <dbReference type="ARBA" id="ARBA00031497"/>
    </source>
</evidence>